<proteinExistence type="predicted"/>
<comment type="subcellular location">
    <subcellularLocation>
        <location evidence="1">Membrane</location>
        <topology evidence="1">Multi-pass membrane protein</topology>
    </subcellularLocation>
</comment>
<dbReference type="PANTHER" id="PTHR24064">
    <property type="entry name" value="SOLUTE CARRIER FAMILY 22 MEMBER"/>
    <property type="match status" value="1"/>
</dbReference>
<evidence type="ECO:0000256" key="2">
    <source>
        <dbReference type="ARBA" id="ARBA00022692"/>
    </source>
</evidence>
<evidence type="ECO:0000256" key="1">
    <source>
        <dbReference type="ARBA" id="ARBA00004141"/>
    </source>
</evidence>
<accession>A0A6J2TCU0</accession>
<feature type="transmembrane region" description="Helical" evidence="5">
    <location>
        <begin position="203"/>
        <end position="227"/>
    </location>
</feature>
<keyword evidence="3 5" id="KW-1133">Transmembrane helix</keyword>
<dbReference type="InterPro" id="IPR020846">
    <property type="entry name" value="MFS_dom"/>
</dbReference>
<dbReference type="GeneID" id="115623556"/>
<feature type="transmembrane region" description="Helical" evidence="5">
    <location>
        <begin position="475"/>
        <end position="494"/>
    </location>
</feature>
<feature type="transmembrane region" description="Helical" evidence="5">
    <location>
        <begin position="355"/>
        <end position="373"/>
    </location>
</feature>
<evidence type="ECO:0000256" key="4">
    <source>
        <dbReference type="ARBA" id="ARBA00023136"/>
    </source>
</evidence>
<reference evidence="8" key="1">
    <citation type="submission" date="2025-08" db="UniProtKB">
        <authorList>
            <consortium name="RefSeq"/>
        </authorList>
    </citation>
    <scope>IDENTIFICATION</scope>
    <source>
        <strain evidence="8">11010-0011.00</strain>
        <tissue evidence="8">Whole body</tissue>
    </source>
</reference>
<evidence type="ECO:0000256" key="3">
    <source>
        <dbReference type="ARBA" id="ARBA00022989"/>
    </source>
</evidence>
<dbReference type="Pfam" id="PF00083">
    <property type="entry name" value="Sugar_tr"/>
    <property type="match status" value="1"/>
</dbReference>
<name>A0A6J2TCU0_DROLE</name>
<evidence type="ECO:0000313" key="7">
    <source>
        <dbReference type="Proteomes" id="UP000504634"/>
    </source>
</evidence>
<feature type="transmembrane region" description="Helical" evidence="5">
    <location>
        <begin position="144"/>
        <end position="164"/>
    </location>
</feature>
<feature type="transmembrane region" description="Helical" evidence="5">
    <location>
        <begin position="176"/>
        <end position="196"/>
    </location>
</feature>
<protein>
    <submittedName>
        <fullName evidence="8">Organic cation transporter protein-like</fullName>
    </submittedName>
</protein>
<dbReference type="InterPro" id="IPR005828">
    <property type="entry name" value="MFS_sugar_transport-like"/>
</dbReference>
<feature type="transmembrane region" description="Helical" evidence="5">
    <location>
        <begin position="18"/>
        <end position="37"/>
    </location>
</feature>
<dbReference type="Proteomes" id="UP000504634">
    <property type="component" value="Unplaced"/>
</dbReference>
<feature type="transmembrane region" description="Helical" evidence="5">
    <location>
        <begin position="233"/>
        <end position="252"/>
    </location>
</feature>
<dbReference type="PROSITE" id="PS50850">
    <property type="entry name" value="MFS"/>
    <property type="match status" value="1"/>
</dbReference>
<dbReference type="RefSeq" id="XP_030373814.1">
    <property type="nucleotide sequence ID" value="XM_030517954.1"/>
</dbReference>
<organism evidence="7 8">
    <name type="scientific">Drosophila lebanonensis</name>
    <name type="common">Fruit fly</name>
    <name type="synonym">Scaptodrosophila lebanonensis</name>
    <dbReference type="NCBI Taxonomy" id="7225"/>
    <lineage>
        <taxon>Eukaryota</taxon>
        <taxon>Metazoa</taxon>
        <taxon>Ecdysozoa</taxon>
        <taxon>Arthropoda</taxon>
        <taxon>Hexapoda</taxon>
        <taxon>Insecta</taxon>
        <taxon>Pterygota</taxon>
        <taxon>Neoptera</taxon>
        <taxon>Endopterygota</taxon>
        <taxon>Diptera</taxon>
        <taxon>Brachycera</taxon>
        <taxon>Muscomorpha</taxon>
        <taxon>Ephydroidea</taxon>
        <taxon>Drosophilidae</taxon>
        <taxon>Scaptodrosophila</taxon>
    </lineage>
</organism>
<evidence type="ECO:0000313" key="8">
    <source>
        <dbReference type="RefSeq" id="XP_030373814.1"/>
    </source>
</evidence>
<feature type="transmembrane region" description="Helical" evidence="5">
    <location>
        <begin position="449"/>
        <end position="469"/>
    </location>
</feature>
<dbReference type="GO" id="GO:0016020">
    <property type="term" value="C:membrane"/>
    <property type="evidence" value="ECO:0007669"/>
    <property type="project" value="UniProtKB-SubCell"/>
</dbReference>
<feature type="transmembrane region" description="Helical" evidence="5">
    <location>
        <begin position="323"/>
        <end position="343"/>
    </location>
</feature>
<keyword evidence="2 5" id="KW-0812">Transmembrane</keyword>
<gene>
    <name evidence="8" type="primary">LOC115623556</name>
</gene>
<evidence type="ECO:0000256" key="5">
    <source>
        <dbReference type="SAM" id="Phobius"/>
    </source>
</evidence>
<feature type="transmembrane region" description="Helical" evidence="5">
    <location>
        <begin position="410"/>
        <end position="428"/>
    </location>
</feature>
<feature type="domain" description="Major facilitator superfamily (MFS) profile" evidence="6">
    <location>
        <begin position="20"/>
        <end position="499"/>
    </location>
</feature>
<dbReference type="SUPFAM" id="SSF103473">
    <property type="entry name" value="MFS general substrate transporter"/>
    <property type="match status" value="1"/>
</dbReference>
<dbReference type="GO" id="GO:0022857">
    <property type="term" value="F:transmembrane transporter activity"/>
    <property type="evidence" value="ECO:0007669"/>
    <property type="project" value="InterPro"/>
</dbReference>
<keyword evidence="7" id="KW-1185">Reference proteome</keyword>
<dbReference type="OrthoDB" id="6884957at2759"/>
<dbReference type="Gene3D" id="1.20.1250.20">
    <property type="entry name" value="MFS general substrate transporter like domains"/>
    <property type="match status" value="1"/>
</dbReference>
<feature type="transmembrane region" description="Helical" evidence="5">
    <location>
        <begin position="116"/>
        <end position="137"/>
    </location>
</feature>
<evidence type="ECO:0000259" key="6">
    <source>
        <dbReference type="PROSITE" id="PS50850"/>
    </source>
</evidence>
<dbReference type="AlphaFoldDB" id="A0A6J2TCU0"/>
<sequence length="564" mass="63488">MDFEQVMDKCGSFGRYQILLLILFSCSNILSSLHYFAQTIISFTPKHSCVQPEIASNGLQIFHNNTLSRCSFIELNENTGELNMAAKCQAWEYERESGYESVTTELNWVCDDAYKLAVGQSFFFLGSVVGTISVGYVADRFGRLPACVLTTLMGATGDFITSFVNNLQLFSLGRFISGFSTDTVYMLMFILVFEYLSPKRRTFGLNIVSAVFYTLTLMISPWLAIWVGTWRHYLWVASLPALVVLAYPCLVFESAEWLLTKQRYDKAANCLRRIAKINRRQVDESVFEEFKDFYRNKTMEQAKFNTQKDTFMDMFRTPRMRKFTIILLIKSIIITVAFDIISRNMEGIGTSPFKLFSYTGIAHLPSGLTIILFQNYIGRKGMACASLFFGGIITAVTGYLLATLDPAENAILMAFMVGLARYGATVAYDAEAQYAAEIIPTSVRGRGVANIHVIGYGFGFCSSYIIYLGTFYKPLPALFISVLMLIGAALCLTLPETQNKKLPQTVADGEIFGIGEKWFFFSCFSRRRRQKEEQFPTAAVSTIIISSASKSGNNELNKFNTFTF</sequence>
<feature type="transmembrane region" description="Helical" evidence="5">
    <location>
        <begin position="385"/>
        <end position="404"/>
    </location>
</feature>
<dbReference type="InterPro" id="IPR036259">
    <property type="entry name" value="MFS_trans_sf"/>
</dbReference>
<keyword evidence="4 5" id="KW-0472">Membrane</keyword>